<dbReference type="Proteomes" id="UP000000607">
    <property type="component" value="Chromosome"/>
</dbReference>
<evidence type="ECO:0000313" key="2">
    <source>
        <dbReference type="Proteomes" id="UP000000607"/>
    </source>
</evidence>
<keyword evidence="2" id="KW-1185">Reference proteome</keyword>
<accession>Q65RF0</accession>
<organism evidence="1 2">
    <name type="scientific">Mannheimia succiniciproducens (strain KCTC 0769BP / MBEL55E)</name>
    <dbReference type="NCBI Taxonomy" id="221988"/>
    <lineage>
        <taxon>Bacteria</taxon>
        <taxon>Pseudomonadati</taxon>
        <taxon>Pseudomonadota</taxon>
        <taxon>Gammaproteobacteria</taxon>
        <taxon>Pasteurellales</taxon>
        <taxon>Pasteurellaceae</taxon>
        <taxon>Basfia</taxon>
    </lineage>
</organism>
<evidence type="ECO:0000313" key="1">
    <source>
        <dbReference type="EMBL" id="AAU38460.1"/>
    </source>
</evidence>
<name>Q65RF0_MANSM</name>
<dbReference type="EMBL" id="AE016827">
    <property type="protein sequence ID" value="AAU38460.1"/>
    <property type="molecule type" value="Genomic_DNA"/>
</dbReference>
<protein>
    <submittedName>
        <fullName evidence="1">Uncharacterized protein</fullName>
    </submittedName>
</protein>
<proteinExistence type="predicted"/>
<dbReference type="KEGG" id="msu:MS1853"/>
<dbReference type="HOGENOM" id="CLU_3382608_0_0_6"/>
<dbReference type="AlphaFoldDB" id="Q65RF0"/>
<sequence>MNFDRTFFNKKTTYSLPYRISTRTFLHKVGGGA</sequence>
<reference evidence="1 2" key="1">
    <citation type="journal article" date="2004" name="Nat. Biotechnol.">
        <title>The genome sequence of the capnophilic rumen bacterium Mannheimia succiniciproducens.</title>
        <authorList>
            <person name="Hong S.H."/>
            <person name="Kim J.S."/>
            <person name="Lee S.Y."/>
            <person name="In Y.H."/>
            <person name="Choi S.S."/>
            <person name="Rih J.-K."/>
            <person name="Kim C.H."/>
            <person name="Jeong H."/>
            <person name="Hur C.G."/>
            <person name="Kim J.J."/>
        </authorList>
    </citation>
    <scope>NUCLEOTIDE SEQUENCE [LARGE SCALE GENOMIC DNA]</scope>
    <source>
        <strain evidence="2">KCTC 0769BP / MBEL55E</strain>
    </source>
</reference>
<gene>
    <name evidence="1" type="ordered locus">MS1853</name>
</gene>